<dbReference type="PANTHER" id="PTHR46332">
    <property type="entry name" value="ASPARTATE BETA-HYDROXYLASE DOMAIN-CONTAINING PROTEIN 2"/>
    <property type="match status" value="1"/>
</dbReference>
<comment type="similarity">
    <text evidence="1">Belongs to the aspartyl/asparaginyl beta-hydroxylase family.</text>
</comment>
<keyword evidence="2" id="KW-0223">Dioxygenase</keyword>
<evidence type="ECO:0000313" key="6">
    <source>
        <dbReference type="EMBL" id="KAJ8599625.1"/>
    </source>
</evidence>
<name>A0AAD7XKM5_9STRA</name>
<dbReference type="AlphaFoldDB" id="A0AAD7XKM5"/>
<accession>A0AAD7XKM5</accession>
<keyword evidence="3" id="KW-0560">Oxidoreductase</keyword>
<comment type="caution">
    <text evidence="6">The sequence shown here is derived from an EMBL/GenBank/DDBJ whole genome shotgun (WGS) entry which is preliminary data.</text>
</comment>
<dbReference type="InterPro" id="IPR051821">
    <property type="entry name" value="Asp/Asn_beta-hydroxylase"/>
</dbReference>
<gene>
    <name evidence="6" type="ORF">CTAYLR_004707</name>
</gene>
<protein>
    <recommendedName>
        <fullName evidence="5">Aspartyl/asparaginy/proline hydroxylase domain-containing protein</fullName>
    </recommendedName>
</protein>
<dbReference type="EMBL" id="JAQMWT010000552">
    <property type="protein sequence ID" value="KAJ8599625.1"/>
    <property type="molecule type" value="Genomic_DNA"/>
</dbReference>
<feature type="domain" description="Aspartyl/asparaginy/proline hydroxylase" evidence="5">
    <location>
        <begin position="103"/>
        <end position="244"/>
    </location>
</feature>
<reference evidence="6" key="1">
    <citation type="submission" date="2023-01" db="EMBL/GenBank/DDBJ databases">
        <title>Metagenome sequencing of chrysophaentin producing Chrysophaeum taylorii.</title>
        <authorList>
            <person name="Davison J."/>
            <person name="Bewley C."/>
        </authorList>
    </citation>
    <scope>NUCLEOTIDE SEQUENCE</scope>
    <source>
        <strain evidence="6">NIES-1699</strain>
    </source>
</reference>
<organism evidence="6 7">
    <name type="scientific">Chrysophaeum taylorii</name>
    <dbReference type="NCBI Taxonomy" id="2483200"/>
    <lineage>
        <taxon>Eukaryota</taxon>
        <taxon>Sar</taxon>
        <taxon>Stramenopiles</taxon>
        <taxon>Ochrophyta</taxon>
        <taxon>Pelagophyceae</taxon>
        <taxon>Pelagomonadales</taxon>
        <taxon>Pelagomonadaceae</taxon>
        <taxon>Chrysophaeum</taxon>
    </lineage>
</organism>
<evidence type="ECO:0000256" key="1">
    <source>
        <dbReference type="ARBA" id="ARBA00007730"/>
    </source>
</evidence>
<feature type="chain" id="PRO_5041915871" description="Aspartyl/asparaginy/proline hydroxylase domain-containing protein" evidence="4">
    <location>
        <begin position="16"/>
        <end position="442"/>
    </location>
</feature>
<keyword evidence="7" id="KW-1185">Reference proteome</keyword>
<evidence type="ECO:0000256" key="4">
    <source>
        <dbReference type="SAM" id="SignalP"/>
    </source>
</evidence>
<dbReference type="SUPFAM" id="SSF51197">
    <property type="entry name" value="Clavaminate synthase-like"/>
    <property type="match status" value="1"/>
</dbReference>
<dbReference type="PANTHER" id="PTHR46332:SF5">
    <property type="entry name" value="ASPARTATE BETA-HYDROXYLASE DOMAIN CONTAINING 2"/>
    <property type="match status" value="1"/>
</dbReference>
<dbReference type="InterPro" id="IPR007803">
    <property type="entry name" value="Asp/Arg/Pro-Hydrxlase"/>
</dbReference>
<dbReference type="GO" id="GO:0016020">
    <property type="term" value="C:membrane"/>
    <property type="evidence" value="ECO:0007669"/>
    <property type="project" value="TreeGrafter"/>
</dbReference>
<evidence type="ECO:0000259" key="5">
    <source>
        <dbReference type="Pfam" id="PF05118"/>
    </source>
</evidence>
<dbReference type="Proteomes" id="UP001230188">
    <property type="component" value="Unassembled WGS sequence"/>
</dbReference>
<dbReference type="InterPro" id="IPR027443">
    <property type="entry name" value="IPNS-like_sf"/>
</dbReference>
<evidence type="ECO:0000313" key="7">
    <source>
        <dbReference type="Proteomes" id="UP001230188"/>
    </source>
</evidence>
<keyword evidence="4" id="KW-0732">Signal</keyword>
<feature type="signal peptide" evidence="4">
    <location>
        <begin position="1"/>
        <end position="15"/>
    </location>
</feature>
<dbReference type="GO" id="GO:0051213">
    <property type="term" value="F:dioxygenase activity"/>
    <property type="evidence" value="ECO:0007669"/>
    <property type="project" value="UniProtKB-KW"/>
</dbReference>
<proteinExistence type="inferred from homology"/>
<dbReference type="Pfam" id="PF05118">
    <property type="entry name" value="Asp_Arg_Hydrox"/>
    <property type="match status" value="1"/>
</dbReference>
<evidence type="ECO:0000256" key="2">
    <source>
        <dbReference type="ARBA" id="ARBA00022964"/>
    </source>
</evidence>
<dbReference type="Gene3D" id="2.60.120.330">
    <property type="entry name" value="B-lactam Antibiotic, Isopenicillin N Synthase, Chain"/>
    <property type="match status" value="1"/>
</dbReference>
<sequence>MWRGLVVLLAPKVGALAPQAAAAASSVGAIKELQLFSAFEPRECVLAKKLLGASLEEEATDSAGSAWAASLARMRRRAFGRDNPPWCEEVDGLETLRGAAGAMREELEARLGEGEWTTASYGKIAPEWQFRPLWRHGAFLDDALRDFPRTCAAIERSRVRLHPWQDLACGFARLPSGAKIRRHCDGGLVSWTAHLGLFVPPNCTLTVGSETRPWVEGEWLGFDASWPHAARNDAARDRYVLMLQPLRSDAPDDQIDAVAHALETNHPPVGTPHAAVWTADGRVHSTWRDYTPRGVTLAPGKLLGATPSRLVTPLLEAHQHWRFRVSSRNKPTPRNAPFDDADRVRAHLNNNNNKIRKPDLLAVDGAGDVDWLGFARHDTVAGRWLAGLEGEDTLAGHVAFLTSPAQAALWLPLAAGTLLDDDGRTTIGFGEARTLSHRKRKR</sequence>
<evidence type="ECO:0000256" key="3">
    <source>
        <dbReference type="ARBA" id="ARBA00023002"/>
    </source>
</evidence>